<keyword evidence="2" id="KW-0342">GTP-binding</keyword>
<dbReference type="InterPro" id="IPR048737">
    <property type="entry name" value="CetZ_C"/>
</dbReference>
<evidence type="ECO:0000256" key="2">
    <source>
        <dbReference type="ARBA" id="ARBA00023134"/>
    </source>
</evidence>
<dbReference type="AlphaFoldDB" id="A0A7C3UAY6"/>
<accession>A0A7C3UAY6</accession>
<name>A0A7C3UAY6_9EURY</name>
<keyword evidence="4" id="KW-0131">Cell cycle</keyword>
<dbReference type="Pfam" id="PF21011">
    <property type="entry name" value="CetZ_C"/>
    <property type="match status" value="1"/>
</dbReference>
<feature type="domain" description="Tubulin-like CetZ C-terminal" evidence="3">
    <location>
        <begin position="150"/>
        <end position="310"/>
    </location>
</feature>
<organism evidence="4">
    <name type="scientific">Geoglobus ahangari</name>
    <dbReference type="NCBI Taxonomy" id="113653"/>
    <lineage>
        <taxon>Archaea</taxon>
        <taxon>Methanobacteriati</taxon>
        <taxon>Methanobacteriota</taxon>
        <taxon>Archaeoglobi</taxon>
        <taxon>Archaeoglobales</taxon>
        <taxon>Archaeoglobaceae</taxon>
        <taxon>Geoglobus</taxon>
    </lineage>
</organism>
<gene>
    <name evidence="4" type="ORF">ENX77_00495</name>
</gene>
<dbReference type="Gene3D" id="3.30.1330.20">
    <property type="entry name" value="Tubulin/FtsZ, C-terminal domain"/>
    <property type="match status" value="1"/>
</dbReference>
<proteinExistence type="predicted"/>
<dbReference type="GO" id="GO:0051301">
    <property type="term" value="P:cell division"/>
    <property type="evidence" value="ECO:0007669"/>
    <property type="project" value="UniProtKB-KW"/>
</dbReference>
<dbReference type="InterPro" id="IPR037103">
    <property type="entry name" value="Tubulin/FtsZ-like_C"/>
</dbReference>
<sequence>MKLLTIGAGKASNIVDILAERGAKVNNINLFKTFAIVPSREALRDLKNIEDKNKFYAIFREGRTDIRSAFNRILSFNELFEVSLVICDPTDEFSYKTSIELANELRRATEEPRLCLIIAPKIDTVQDIGVVFQRLKILMKEFDYTFLFEKFDGYEETLVKSFNVLSLVGEIDARKRVCGEVVVDTSDFLNSLKDNSLSIIGYQGVTLPHKILRKLLKRKYSEVSAERTERMIKMFESALNNLSARVDIHTAKKSLVVFSGDPDEITMDGIFECIRMLERLNSNVAVRYGDYPILNARSLDVVVVFSGIKKFKL</sequence>
<dbReference type="GO" id="GO:0005525">
    <property type="term" value="F:GTP binding"/>
    <property type="evidence" value="ECO:0007669"/>
    <property type="project" value="UniProtKB-KW"/>
</dbReference>
<evidence type="ECO:0000313" key="4">
    <source>
        <dbReference type="EMBL" id="HGE65611.1"/>
    </source>
</evidence>
<evidence type="ECO:0000256" key="1">
    <source>
        <dbReference type="ARBA" id="ARBA00022741"/>
    </source>
</evidence>
<comment type="caution">
    <text evidence="4">The sequence shown here is derived from an EMBL/GenBank/DDBJ whole genome shotgun (WGS) entry which is preliminary data.</text>
</comment>
<evidence type="ECO:0000259" key="3">
    <source>
        <dbReference type="Pfam" id="PF21011"/>
    </source>
</evidence>
<keyword evidence="1" id="KW-0547">Nucleotide-binding</keyword>
<reference evidence="4" key="1">
    <citation type="journal article" date="2020" name="mSystems">
        <title>Genome- and Community-Level Interaction Insights into Carbon Utilization and Element Cycling Functions of Hydrothermarchaeota in Hydrothermal Sediment.</title>
        <authorList>
            <person name="Zhou Z."/>
            <person name="Liu Y."/>
            <person name="Xu W."/>
            <person name="Pan J."/>
            <person name="Luo Z.H."/>
            <person name="Li M."/>
        </authorList>
    </citation>
    <scope>NUCLEOTIDE SEQUENCE [LARGE SCALE GENOMIC DNA]</scope>
    <source>
        <strain evidence="4">SpSt-97</strain>
    </source>
</reference>
<keyword evidence="4" id="KW-0132">Cell division</keyword>
<protein>
    <submittedName>
        <fullName evidence="4">Cell division protein</fullName>
    </submittedName>
</protein>
<dbReference type="EMBL" id="DTPI01000004">
    <property type="protein sequence ID" value="HGE65611.1"/>
    <property type="molecule type" value="Genomic_DNA"/>
</dbReference>